<dbReference type="Pfam" id="PF17232">
    <property type="entry name" value="Pep1_7"/>
    <property type="match status" value="1"/>
</dbReference>
<accession>A0A8K0GWD1</accession>
<evidence type="ECO:0000313" key="5">
    <source>
        <dbReference type="Proteomes" id="UP000796880"/>
    </source>
</evidence>
<comment type="caution">
    <text evidence="4">The sequence shown here is derived from an EMBL/GenBank/DDBJ whole genome shotgun (WGS) entry which is preliminary data.</text>
</comment>
<feature type="compositionally biased region" description="Polar residues" evidence="3">
    <location>
        <begin position="74"/>
        <end position="83"/>
    </location>
</feature>
<dbReference type="EMBL" id="VOIH02000008">
    <property type="protein sequence ID" value="KAF3440456.1"/>
    <property type="molecule type" value="Genomic_DNA"/>
</dbReference>
<evidence type="ECO:0000256" key="3">
    <source>
        <dbReference type="SAM" id="MobiDB-lite"/>
    </source>
</evidence>
<feature type="compositionally biased region" description="Basic and acidic residues" evidence="3">
    <location>
        <begin position="8"/>
        <end position="24"/>
    </location>
</feature>
<sequence length="122" mass="13788">MHKKHDNIKKMENQPEENHRDERQESYVLYSPRCKFIEQLIQAFLKCLGGHVDDSSYACPKSDEQEDLDDPTPADNNNETQMKTTEDEYKAQGIGSRTPRRRPSSPISTGPPGGQINAVSPS</sequence>
<organism evidence="4 5">
    <name type="scientific">Rhamnella rubrinervis</name>
    <dbReference type="NCBI Taxonomy" id="2594499"/>
    <lineage>
        <taxon>Eukaryota</taxon>
        <taxon>Viridiplantae</taxon>
        <taxon>Streptophyta</taxon>
        <taxon>Embryophyta</taxon>
        <taxon>Tracheophyta</taxon>
        <taxon>Spermatophyta</taxon>
        <taxon>Magnoliopsida</taxon>
        <taxon>eudicotyledons</taxon>
        <taxon>Gunneridae</taxon>
        <taxon>Pentapetalae</taxon>
        <taxon>rosids</taxon>
        <taxon>fabids</taxon>
        <taxon>Rosales</taxon>
        <taxon>Rhamnaceae</taxon>
        <taxon>rhamnoid group</taxon>
        <taxon>Rhamneae</taxon>
        <taxon>Rhamnella</taxon>
    </lineage>
</organism>
<dbReference type="InterPro" id="IPR035176">
    <property type="entry name" value="PEP"/>
</dbReference>
<dbReference type="Proteomes" id="UP000796880">
    <property type="component" value="Unassembled WGS sequence"/>
</dbReference>
<keyword evidence="2" id="KW-0611">Plant defense</keyword>
<evidence type="ECO:0000256" key="2">
    <source>
        <dbReference type="ARBA" id="ARBA00022821"/>
    </source>
</evidence>
<comment type="similarity">
    <text evidence="1">Belongs to the brassicaceae elicitor peptide family.</text>
</comment>
<dbReference type="GO" id="GO:0045087">
    <property type="term" value="P:innate immune response"/>
    <property type="evidence" value="ECO:0007669"/>
    <property type="project" value="InterPro"/>
</dbReference>
<name>A0A8K0GWD1_9ROSA</name>
<evidence type="ECO:0000256" key="1">
    <source>
        <dbReference type="ARBA" id="ARBA00011021"/>
    </source>
</evidence>
<reference evidence="4" key="1">
    <citation type="submission" date="2020-03" db="EMBL/GenBank/DDBJ databases">
        <title>A high-quality chromosome-level genome assembly of a woody plant with both climbing and erect habits, Rhamnella rubrinervis.</title>
        <authorList>
            <person name="Lu Z."/>
            <person name="Yang Y."/>
            <person name="Zhu X."/>
            <person name="Sun Y."/>
        </authorList>
    </citation>
    <scope>NUCLEOTIDE SEQUENCE</scope>
    <source>
        <strain evidence="4">BYM</strain>
        <tissue evidence="4">Leaf</tissue>
    </source>
</reference>
<dbReference type="AlphaFoldDB" id="A0A8K0GWD1"/>
<feature type="region of interest" description="Disordered" evidence="3">
    <location>
        <begin position="55"/>
        <end position="122"/>
    </location>
</feature>
<proteinExistence type="inferred from homology"/>
<keyword evidence="5" id="KW-1185">Reference proteome</keyword>
<gene>
    <name evidence="4" type="ORF">FNV43_RR18740</name>
</gene>
<dbReference type="OrthoDB" id="1653570at2759"/>
<protein>
    <submittedName>
        <fullName evidence="4">Uncharacterized protein</fullName>
    </submittedName>
</protein>
<feature type="region of interest" description="Disordered" evidence="3">
    <location>
        <begin position="1"/>
        <end position="24"/>
    </location>
</feature>
<evidence type="ECO:0000313" key="4">
    <source>
        <dbReference type="EMBL" id="KAF3440456.1"/>
    </source>
</evidence>